<evidence type="ECO:0000259" key="8">
    <source>
        <dbReference type="PROSITE" id="PS51007"/>
    </source>
</evidence>
<accession>A0A1H5Z8U0</accession>
<keyword evidence="10" id="KW-1185">Reference proteome</keyword>
<dbReference type="PANTHER" id="PTHR11961">
    <property type="entry name" value="CYTOCHROME C"/>
    <property type="match status" value="1"/>
</dbReference>
<evidence type="ECO:0000256" key="3">
    <source>
        <dbReference type="ARBA" id="ARBA00022723"/>
    </source>
</evidence>
<dbReference type="GO" id="GO:0020037">
    <property type="term" value="F:heme binding"/>
    <property type="evidence" value="ECO:0007669"/>
    <property type="project" value="InterPro"/>
</dbReference>
<organism evidence="9 10">
    <name type="scientific">Thalassococcus halodurans</name>
    <dbReference type="NCBI Taxonomy" id="373675"/>
    <lineage>
        <taxon>Bacteria</taxon>
        <taxon>Pseudomonadati</taxon>
        <taxon>Pseudomonadota</taxon>
        <taxon>Alphaproteobacteria</taxon>
        <taxon>Rhodobacterales</taxon>
        <taxon>Roseobacteraceae</taxon>
        <taxon>Thalassococcus</taxon>
    </lineage>
</organism>
<keyword evidence="2 6" id="KW-0349">Heme</keyword>
<keyword evidence="7" id="KW-0732">Signal</keyword>
<feature type="signal peptide" evidence="7">
    <location>
        <begin position="1"/>
        <end position="19"/>
    </location>
</feature>
<dbReference type="Pfam" id="PF00034">
    <property type="entry name" value="Cytochrom_C"/>
    <property type="match status" value="1"/>
</dbReference>
<protein>
    <submittedName>
        <fullName evidence="9">Cytochrome c</fullName>
    </submittedName>
</protein>
<dbReference type="AlphaFoldDB" id="A0A1H5Z8U0"/>
<dbReference type="InterPro" id="IPR002327">
    <property type="entry name" value="Cyt_c_1A/1B"/>
</dbReference>
<evidence type="ECO:0000313" key="9">
    <source>
        <dbReference type="EMBL" id="SEG32778.1"/>
    </source>
</evidence>
<evidence type="ECO:0000256" key="5">
    <source>
        <dbReference type="ARBA" id="ARBA00023004"/>
    </source>
</evidence>
<feature type="domain" description="Cytochrome c" evidence="8">
    <location>
        <begin position="20"/>
        <end position="134"/>
    </location>
</feature>
<evidence type="ECO:0000256" key="2">
    <source>
        <dbReference type="ARBA" id="ARBA00022617"/>
    </source>
</evidence>
<dbReference type="InterPro" id="IPR009056">
    <property type="entry name" value="Cyt_c-like_dom"/>
</dbReference>
<evidence type="ECO:0000313" key="10">
    <source>
        <dbReference type="Proteomes" id="UP000236752"/>
    </source>
</evidence>
<evidence type="ECO:0000256" key="6">
    <source>
        <dbReference type="PROSITE-ProRule" id="PRU00433"/>
    </source>
</evidence>
<dbReference type="Proteomes" id="UP000236752">
    <property type="component" value="Unassembled WGS sequence"/>
</dbReference>
<dbReference type="Gene3D" id="1.10.760.10">
    <property type="entry name" value="Cytochrome c-like domain"/>
    <property type="match status" value="1"/>
</dbReference>
<dbReference type="GO" id="GO:0046872">
    <property type="term" value="F:metal ion binding"/>
    <property type="evidence" value="ECO:0007669"/>
    <property type="project" value="UniProtKB-KW"/>
</dbReference>
<feature type="chain" id="PRO_5009291350" evidence="7">
    <location>
        <begin position="20"/>
        <end position="134"/>
    </location>
</feature>
<keyword evidence="5 6" id="KW-0408">Iron</keyword>
<dbReference type="PROSITE" id="PS51007">
    <property type="entry name" value="CYTC"/>
    <property type="match status" value="1"/>
</dbReference>
<keyword evidence="3 6" id="KW-0479">Metal-binding</keyword>
<dbReference type="InterPro" id="IPR036909">
    <property type="entry name" value="Cyt_c-like_dom_sf"/>
</dbReference>
<keyword evidence="1" id="KW-0813">Transport</keyword>
<dbReference type="SUPFAM" id="SSF46626">
    <property type="entry name" value="Cytochrome c"/>
    <property type="match status" value="1"/>
</dbReference>
<dbReference type="OrthoDB" id="9805828at2"/>
<dbReference type="RefSeq" id="WP_103910783.1">
    <property type="nucleotide sequence ID" value="NZ_FNUZ01000003.1"/>
</dbReference>
<keyword evidence="4" id="KW-0249">Electron transport</keyword>
<sequence>MTLKALIALVLFLPVLANAQDADRGRAAFADCAACHMVKAPDGRALFQGAKVGPNLYGIAGRTAGSSKGFNYSPSLRQAGQQGLVWTPETLEAYLKNPTTFLKKWLKDDTARARMAYRQSHSARDIYAFLKSAK</sequence>
<dbReference type="GO" id="GO:0009055">
    <property type="term" value="F:electron transfer activity"/>
    <property type="evidence" value="ECO:0007669"/>
    <property type="project" value="InterPro"/>
</dbReference>
<reference evidence="9 10" key="1">
    <citation type="submission" date="2016-10" db="EMBL/GenBank/DDBJ databases">
        <authorList>
            <person name="de Groot N.N."/>
        </authorList>
    </citation>
    <scope>NUCLEOTIDE SEQUENCE [LARGE SCALE GENOMIC DNA]</scope>
    <source>
        <strain evidence="9 10">DSM 26915</strain>
    </source>
</reference>
<evidence type="ECO:0000256" key="4">
    <source>
        <dbReference type="ARBA" id="ARBA00022982"/>
    </source>
</evidence>
<proteinExistence type="predicted"/>
<evidence type="ECO:0000256" key="1">
    <source>
        <dbReference type="ARBA" id="ARBA00022448"/>
    </source>
</evidence>
<dbReference type="EMBL" id="FNUZ01000003">
    <property type="protein sequence ID" value="SEG32778.1"/>
    <property type="molecule type" value="Genomic_DNA"/>
</dbReference>
<name>A0A1H5Z8U0_9RHOB</name>
<evidence type="ECO:0000256" key="7">
    <source>
        <dbReference type="SAM" id="SignalP"/>
    </source>
</evidence>
<gene>
    <name evidence="9" type="ORF">SAMN04488045_2485</name>
</gene>